<evidence type="ECO:0000313" key="1">
    <source>
        <dbReference type="EMBL" id="UMM19833.1"/>
    </source>
</evidence>
<keyword evidence="2" id="KW-1185">Reference proteome</keyword>
<sequence>MDEVNAHRDPSFPEFPPLYSINSPPLKPALSTLLTPSFDRMHLIPLLSIVLSVSAYSGGPPPPSDGPKPSGWALTYLQNQLHALENAIKTNNRQLFIKLFKVYDPSDEDALDYQMRRFRGYDLKTSYAFFDGTSRIEGTFFNGKNNYYTTWDNIVIEKDFNSPTGWQIVKAARMIYHKF</sequence>
<dbReference type="EMBL" id="CP092621">
    <property type="protein sequence ID" value="UMM19833.1"/>
    <property type="molecule type" value="Genomic_DNA"/>
</dbReference>
<reference evidence="1 2" key="1">
    <citation type="submission" date="2022-04" db="EMBL/GenBank/DDBJ databases">
        <title>Chromosome-level reference genomes for two strains of Caenorhabditis briggsae: an improved platform for comparative genomics.</title>
        <authorList>
            <person name="Stevens L."/>
            <person name="Andersen E."/>
        </authorList>
    </citation>
    <scope>NUCLEOTIDE SEQUENCE [LARGE SCALE GENOMIC DNA]</scope>
    <source>
        <strain evidence="1">VX34</strain>
        <tissue evidence="1">Whole-organism</tissue>
    </source>
</reference>
<dbReference type="Proteomes" id="UP000829354">
    <property type="component" value="Chromosome II"/>
</dbReference>
<evidence type="ECO:0000313" key="2">
    <source>
        <dbReference type="Proteomes" id="UP000829354"/>
    </source>
</evidence>
<gene>
    <name evidence="1" type="ORF">L5515_015273</name>
</gene>
<proteinExistence type="predicted"/>
<accession>A0AAE9EBE8</accession>
<protein>
    <submittedName>
        <fullName evidence="1">Uncharacterized protein</fullName>
    </submittedName>
</protein>
<name>A0AAE9EBE8_CAEBR</name>
<dbReference type="AlphaFoldDB" id="A0AAE9EBE8"/>
<organism evidence="1 2">
    <name type="scientific">Caenorhabditis briggsae</name>
    <dbReference type="NCBI Taxonomy" id="6238"/>
    <lineage>
        <taxon>Eukaryota</taxon>
        <taxon>Metazoa</taxon>
        <taxon>Ecdysozoa</taxon>
        <taxon>Nematoda</taxon>
        <taxon>Chromadorea</taxon>
        <taxon>Rhabditida</taxon>
        <taxon>Rhabditina</taxon>
        <taxon>Rhabditomorpha</taxon>
        <taxon>Rhabditoidea</taxon>
        <taxon>Rhabditidae</taxon>
        <taxon>Peloderinae</taxon>
        <taxon>Caenorhabditis</taxon>
    </lineage>
</organism>